<dbReference type="EMBL" id="ML991801">
    <property type="protein sequence ID" value="KAF2234146.1"/>
    <property type="molecule type" value="Genomic_DNA"/>
</dbReference>
<dbReference type="Proteomes" id="UP000800092">
    <property type="component" value="Unassembled WGS sequence"/>
</dbReference>
<sequence length="542" mass="59998">MPLPTLQRKKQLTEKGSSSESAYKNTSSTPSTTRTNSILPSRLPSPTRSPSKTVDSAARLNKADKRRSLLPQWRWEPQTDIAVAGPQSPSTELEGYRSPTIHPPSDACQKLESDIEFNGRDDDSDKDANLKWNAQTPLKSSVPESIRAPQTLTRSQSLRRPGTNADKTNTFAQQSELKQNARISIPNAHTTNIPAGIAPDQESSVAAPNSTTATQPRSGFHRAGKATIFHKRAQSAFLKPGDHPVRPTASHARSKSNVSRNAGQVPSNPIQVNDETAVHEPKSQRPAFSTYQQHFTPKKTVKAAPAVDDINVAQNQTSVEDFRLQTELLQLHMLHESSIGVLKNWEDSAERSLKLKFDSIICKHRKLIEDEYLAQANINQAGLQQWTEGNSAVAIEDNIQCLSKHLHEVLSLSAGHGRYTNLYDRFSQWFETAENKLQISAFSFSDDLDEDWTAEHAALTRKLTGMARDVEQLPDQANDASITLITLTCRKLIKGILDELRTMLALKADVSTRERLRIDAELSQIQGDIDGASRNLGSIWGS</sequence>
<feature type="region of interest" description="Disordered" evidence="1">
    <location>
        <begin position="238"/>
        <end position="269"/>
    </location>
</feature>
<accession>A0A6A6H7S6</accession>
<evidence type="ECO:0000313" key="2">
    <source>
        <dbReference type="EMBL" id="KAF2234146.1"/>
    </source>
</evidence>
<gene>
    <name evidence="2" type="ORF">EV356DRAFT_533195</name>
</gene>
<organism evidence="2 3">
    <name type="scientific">Viridothelium virens</name>
    <name type="common">Speckled blister lichen</name>
    <name type="synonym">Trypethelium virens</name>
    <dbReference type="NCBI Taxonomy" id="1048519"/>
    <lineage>
        <taxon>Eukaryota</taxon>
        <taxon>Fungi</taxon>
        <taxon>Dikarya</taxon>
        <taxon>Ascomycota</taxon>
        <taxon>Pezizomycotina</taxon>
        <taxon>Dothideomycetes</taxon>
        <taxon>Dothideomycetes incertae sedis</taxon>
        <taxon>Trypetheliales</taxon>
        <taxon>Trypetheliaceae</taxon>
        <taxon>Viridothelium</taxon>
    </lineage>
</organism>
<feature type="compositionally biased region" description="Low complexity" evidence="1">
    <location>
        <begin position="25"/>
        <end position="51"/>
    </location>
</feature>
<feature type="compositionally biased region" description="Polar residues" evidence="1">
    <location>
        <begin position="14"/>
        <end position="24"/>
    </location>
</feature>
<feature type="compositionally biased region" description="Polar residues" evidence="1">
    <location>
        <begin position="132"/>
        <end position="158"/>
    </location>
</feature>
<name>A0A6A6H7S6_VIRVR</name>
<reference evidence="2" key="1">
    <citation type="journal article" date="2020" name="Stud. Mycol.">
        <title>101 Dothideomycetes genomes: a test case for predicting lifestyles and emergence of pathogens.</title>
        <authorList>
            <person name="Haridas S."/>
            <person name="Albert R."/>
            <person name="Binder M."/>
            <person name="Bloem J."/>
            <person name="Labutti K."/>
            <person name="Salamov A."/>
            <person name="Andreopoulos B."/>
            <person name="Baker S."/>
            <person name="Barry K."/>
            <person name="Bills G."/>
            <person name="Bluhm B."/>
            <person name="Cannon C."/>
            <person name="Castanera R."/>
            <person name="Culley D."/>
            <person name="Daum C."/>
            <person name="Ezra D."/>
            <person name="Gonzalez J."/>
            <person name="Henrissat B."/>
            <person name="Kuo A."/>
            <person name="Liang C."/>
            <person name="Lipzen A."/>
            <person name="Lutzoni F."/>
            <person name="Magnuson J."/>
            <person name="Mondo S."/>
            <person name="Nolan M."/>
            <person name="Ohm R."/>
            <person name="Pangilinan J."/>
            <person name="Park H.-J."/>
            <person name="Ramirez L."/>
            <person name="Alfaro M."/>
            <person name="Sun H."/>
            <person name="Tritt A."/>
            <person name="Yoshinaga Y."/>
            <person name="Zwiers L.-H."/>
            <person name="Turgeon B."/>
            <person name="Goodwin S."/>
            <person name="Spatafora J."/>
            <person name="Crous P."/>
            <person name="Grigoriev I."/>
        </authorList>
    </citation>
    <scope>NUCLEOTIDE SEQUENCE</scope>
    <source>
        <strain evidence="2">Tuck. ex Michener</strain>
    </source>
</reference>
<dbReference type="OrthoDB" id="5429993at2759"/>
<feature type="compositionally biased region" description="Polar residues" evidence="1">
    <location>
        <begin position="255"/>
        <end position="269"/>
    </location>
</feature>
<protein>
    <submittedName>
        <fullName evidence="2">Uncharacterized protein</fullName>
    </submittedName>
</protein>
<feature type="region of interest" description="Disordered" evidence="1">
    <location>
        <begin position="1"/>
        <end position="170"/>
    </location>
</feature>
<feature type="region of interest" description="Disordered" evidence="1">
    <location>
        <begin position="189"/>
        <end position="220"/>
    </location>
</feature>
<feature type="compositionally biased region" description="Polar residues" evidence="1">
    <location>
        <begin position="201"/>
        <end position="217"/>
    </location>
</feature>
<evidence type="ECO:0000256" key="1">
    <source>
        <dbReference type="SAM" id="MobiDB-lite"/>
    </source>
</evidence>
<dbReference type="AlphaFoldDB" id="A0A6A6H7S6"/>
<keyword evidence="3" id="KW-1185">Reference proteome</keyword>
<feature type="compositionally biased region" description="Basic and acidic residues" evidence="1">
    <location>
        <begin position="109"/>
        <end position="129"/>
    </location>
</feature>
<evidence type="ECO:0000313" key="3">
    <source>
        <dbReference type="Proteomes" id="UP000800092"/>
    </source>
</evidence>
<proteinExistence type="predicted"/>